<keyword evidence="2" id="KW-1185">Reference proteome</keyword>
<accession>A0ABR9D455</accession>
<evidence type="ECO:0000313" key="1">
    <source>
        <dbReference type="EMBL" id="MBD9357897.1"/>
    </source>
</evidence>
<evidence type="ECO:0008006" key="3">
    <source>
        <dbReference type="Google" id="ProtNLM"/>
    </source>
</evidence>
<sequence length="57" mass="6737">MALRLDALQTMRTQESNRLLVAREPVREDIQQHLNWLDAATQQLIEVINDHIDRLPF</sequence>
<dbReference type="Proteomes" id="UP000652176">
    <property type="component" value="Unassembled WGS sequence"/>
</dbReference>
<dbReference type="RefSeq" id="WP_192376145.1">
    <property type="nucleotide sequence ID" value="NZ_CAJHIV010000001.1"/>
</dbReference>
<comment type="caution">
    <text evidence="1">The sequence shown here is derived from an EMBL/GenBank/DDBJ whole genome shotgun (WGS) entry which is preliminary data.</text>
</comment>
<gene>
    <name evidence="1" type="ORF">IE877_18825</name>
</gene>
<evidence type="ECO:0000313" key="2">
    <source>
        <dbReference type="Proteomes" id="UP000652176"/>
    </source>
</evidence>
<proteinExistence type="predicted"/>
<dbReference type="EMBL" id="JACXSS010000001">
    <property type="protein sequence ID" value="MBD9357897.1"/>
    <property type="molecule type" value="Genomic_DNA"/>
</dbReference>
<organism evidence="1 2">
    <name type="scientific">Methylomonas albis</name>
    <dbReference type="NCBI Taxonomy" id="1854563"/>
    <lineage>
        <taxon>Bacteria</taxon>
        <taxon>Pseudomonadati</taxon>
        <taxon>Pseudomonadota</taxon>
        <taxon>Gammaproteobacteria</taxon>
        <taxon>Methylococcales</taxon>
        <taxon>Methylococcaceae</taxon>
        <taxon>Methylomonas</taxon>
    </lineage>
</organism>
<reference evidence="1 2" key="1">
    <citation type="submission" date="2020-09" db="EMBL/GenBank/DDBJ databases">
        <title>Methylomonas albis sp. nov. and Methylomonas fluvii sp. nov.: Two cold-adapted methanotrophs from the River Elbe and an amended description of Methylovulum psychrotolerans strain Eb1.</title>
        <authorList>
            <person name="Bussmann I.K."/>
            <person name="Klings K.-W."/>
            <person name="Warnstedt J."/>
            <person name="Hoppert M."/>
            <person name="Saborowski A."/>
            <person name="Horn F."/>
            <person name="Liebner S."/>
        </authorList>
    </citation>
    <scope>NUCLEOTIDE SEQUENCE [LARGE SCALE GENOMIC DNA]</scope>
    <source>
        <strain evidence="1 2">EbA</strain>
    </source>
</reference>
<name>A0ABR9D455_9GAMM</name>
<protein>
    <recommendedName>
        <fullName evidence="3">Histidine kinase</fullName>
    </recommendedName>
</protein>